<dbReference type="InterPro" id="IPR051289">
    <property type="entry name" value="LAGLIDADG_Endonuclease"/>
</dbReference>
<dbReference type="PANTHER" id="PTHR36181:SF2">
    <property type="entry name" value="INTRON-ENCODED ENDONUCLEASE AI3-RELATED"/>
    <property type="match status" value="1"/>
</dbReference>
<gene>
    <name evidence="2" type="primary">cox1-I1b'</name>
</gene>
<keyword evidence="2" id="KW-0540">Nuclease</keyword>
<protein>
    <submittedName>
        <fullName evidence="2">LAGLIDADG endonuclease domain-containing protein</fullName>
    </submittedName>
</protein>
<keyword evidence="2" id="KW-0378">Hydrolase</keyword>
<sequence>MCKCATTLSKKSCKCATTPLNFNFYQWFIGFTDANGQFEILQTKGNIKWSLKFKLIQNIKNYRVLYFIKKNLGFGSITKKSSENLVVYSISKKEHLKKVLDLFDKFPLFAKRVNYQNYYLFKTIYLILERKDLSISEKNNKIDEKLLKGVNKLIYFTPLNLEKSFLTKSWLIGFLETKGRFYLEKKGSTRIIHKFEIIGYDESSFLQTQISKILPYDPKITQSYENLLFISSYFENSFKGIKSLEFNIWSRSLRKNYNFKQLSRTQNLIEKLQEGENKFKV</sequence>
<proteinExistence type="predicted"/>
<dbReference type="GO" id="GO:0004519">
    <property type="term" value="F:endonuclease activity"/>
    <property type="evidence" value="ECO:0007669"/>
    <property type="project" value="UniProtKB-KW"/>
</dbReference>
<dbReference type="SUPFAM" id="SSF55608">
    <property type="entry name" value="Homing endonucleases"/>
    <property type="match status" value="2"/>
</dbReference>
<dbReference type="PANTHER" id="PTHR36181">
    <property type="entry name" value="INTRON-ENCODED ENDONUCLEASE AI3-RELATED"/>
    <property type="match status" value="1"/>
</dbReference>
<dbReference type="EMBL" id="MK618123">
    <property type="protein sequence ID" value="QDP17652.1"/>
    <property type="molecule type" value="Genomic_DNA"/>
</dbReference>
<dbReference type="InterPro" id="IPR004860">
    <property type="entry name" value="LAGLIDADG_dom"/>
</dbReference>
<evidence type="ECO:0000313" key="2">
    <source>
        <dbReference type="EMBL" id="QDP17652.1"/>
    </source>
</evidence>
<organism evidence="2">
    <name type="scientific">Schizosaccharomyces pombe</name>
    <name type="common">Fission yeast</name>
    <dbReference type="NCBI Taxonomy" id="4896"/>
    <lineage>
        <taxon>Eukaryota</taxon>
        <taxon>Fungi</taxon>
        <taxon>Dikarya</taxon>
        <taxon>Ascomycota</taxon>
        <taxon>Taphrinomycotina</taxon>
        <taxon>Schizosaccharomycetes</taxon>
        <taxon>Schizosaccharomycetales</taxon>
        <taxon>Schizosaccharomycetaceae</taxon>
        <taxon>Schizosaccharomyces</taxon>
    </lineage>
</organism>
<dbReference type="GO" id="GO:0005739">
    <property type="term" value="C:mitochondrion"/>
    <property type="evidence" value="ECO:0007669"/>
    <property type="project" value="UniProtKB-ARBA"/>
</dbReference>
<dbReference type="Pfam" id="PF00961">
    <property type="entry name" value="LAGLIDADG_1"/>
    <property type="match status" value="1"/>
</dbReference>
<keyword evidence="2" id="KW-0496">Mitochondrion</keyword>
<keyword evidence="2" id="KW-0255">Endonuclease</keyword>
<dbReference type="Gene3D" id="3.10.28.10">
    <property type="entry name" value="Homing endonucleases"/>
    <property type="match status" value="2"/>
</dbReference>
<dbReference type="EMBL" id="MK618124">
    <property type="protein sequence ID" value="QDP17662.1"/>
    <property type="molecule type" value="Genomic_DNA"/>
</dbReference>
<reference evidence="2" key="1">
    <citation type="journal article" date="2019" name="Genome Biol. Evol.">
        <title>Intraspecific diversity of fission yeast mitochondrial genomes.</title>
        <authorList>
            <person name="Tao Y.-T."/>
            <person name="Suo F."/>
            <person name="Tusson S."/>
            <person name="Wang Y.-K."/>
            <person name="Huang S."/>
            <person name="Wolf J.B.W."/>
            <person name="Du L.-L."/>
        </authorList>
    </citation>
    <scope>NUCLEOTIDE SEQUENCE</scope>
    <source>
        <strain evidence="2">MT52</strain>
        <strain evidence="3">MT53</strain>
    </source>
</reference>
<name>A0A516ILJ8_SCHPM</name>
<feature type="domain" description="Homing endonuclease LAGLIDADG" evidence="1">
    <location>
        <begin position="29"/>
        <end position="124"/>
    </location>
</feature>
<geneLocation type="mitochondrion" evidence="2"/>
<dbReference type="AlphaFoldDB" id="A0A516ILJ8"/>
<accession>A0A516ILJ8</accession>
<evidence type="ECO:0000259" key="1">
    <source>
        <dbReference type="Pfam" id="PF00961"/>
    </source>
</evidence>
<dbReference type="InterPro" id="IPR027434">
    <property type="entry name" value="Homing_endonucl"/>
</dbReference>
<evidence type="ECO:0000313" key="3">
    <source>
        <dbReference type="EMBL" id="QDP17662.1"/>
    </source>
</evidence>